<protein>
    <submittedName>
        <fullName evidence="1">Uncharacterized protein</fullName>
    </submittedName>
</protein>
<comment type="caution">
    <text evidence="1">The sequence shown here is derived from an EMBL/GenBank/DDBJ whole genome shotgun (WGS) entry which is preliminary data.</text>
</comment>
<evidence type="ECO:0000313" key="2">
    <source>
        <dbReference type="Proteomes" id="UP000249720"/>
    </source>
</evidence>
<name>A0A2W7S204_9BACT</name>
<sequence>MFRICLVMIILYPFVCFSQTKRETIYSSTSYRVVNDTLITDMGFKIYEGLTLNVGSGSGVNGIYQQIRFKTQLNANLLLFHDAEMKTTYLNRVNPEFDRQNDKLKELLHYGDRLMVKRITKKGNKKFGYWYYLILKRTKAPHTKLVCNIELAVNCKEILFQ</sequence>
<organism evidence="1 2">
    <name type="scientific">Hydrotalea sandarakina</name>
    <dbReference type="NCBI Taxonomy" id="1004304"/>
    <lineage>
        <taxon>Bacteria</taxon>
        <taxon>Pseudomonadati</taxon>
        <taxon>Bacteroidota</taxon>
        <taxon>Chitinophagia</taxon>
        <taxon>Chitinophagales</taxon>
        <taxon>Chitinophagaceae</taxon>
        <taxon>Hydrotalea</taxon>
    </lineage>
</organism>
<dbReference type="AlphaFoldDB" id="A0A2W7S204"/>
<dbReference type="Proteomes" id="UP000249720">
    <property type="component" value="Unassembled WGS sequence"/>
</dbReference>
<accession>A0A2W7S204</accession>
<reference evidence="1 2" key="1">
    <citation type="submission" date="2018-06" db="EMBL/GenBank/DDBJ databases">
        <title>Genomic Encyclopedia of Archaeal and Bacterial Type Strains, Phase II (KMG-II): from individual species to whole genera.</title>
        <authorList>
            <person name="Goeker M."/>
        </authorList>
    </citation>
    <scope>NUCLEOTIDE SEQUENCE [LARGE SCALE GENOMIC DNA]</scope>
    <source>
        <strain evidence="1 2">DSM 23241</strain>
    </source>
</reference>
<dbReference type="RefSeq" id="WP_146250499.1">
    <property type="nucleotide sequence ID" value="NZ_QKZV01000008.1"/>
</dbReference>
<gene>
    <name evidence="1" type="ORF">LX80_02403</name>
</gene>
<evidence type="ECO:0000313" key="1">
    <source>
        <dbReference type="EMBL" id="PZX60919.1"/>
    </source>
</evidence>
<keyword evidence="2" id="KW-1185">Reference proteome</keyword>
<proteinExistence type="predicted"/>
<dbReference type="OrthoDB" id="1445444at2"/>
<dbReference type="EMBL" id="QKZV01000008">
    <property type="protein sequence ID" value="PZX60919.1"/>
    <property type="molecule type" value="Genomic_DNA"/>
</dbReference>